<dbReference type="Proteomes" id="UP000248806">
    <property type="component" value="Unassembled WGS sequence"/>
</dbReference>
<evidence type="ECO:0000313" key="2">
    <source>
        <dbReference type="Proteomes" id="UP000248806"/>
    </source>
</evidence>
<protein>
    <submittedName>
        <fullName evidence="1">Tetratricopeptide repeat protein</fullName>
    </submittedName>
</protein>
<organism evidence="1 2">
    <name type="scientific">Thermosporothrix hazakensis</name>
    <dbReference type="NCBI Taxonomy" id="644383"/>
    <lineage>
        <taxon>Bacteria</taxon>
        <taxon>Bacillati</taxon>
        <taxon>Chloroflexota</taxon>
        <taxon>Ktedonobacteria</taxon>
        <taxon>Ktedonobacterales</taxon>
        <taxon>Thermosporotrichaceae</taxon>
        <taxon>Thermosporothrix</taxon>
    </lineage>
</organism>
<dbReference type="RefSeq" id="WP_111323741.1">
    <property type="nucleotide sequence ID" value="NZ_BIFX01000003.1"/>
</dbReference>
<comment type="caution">
    <text evidence="1">The sequence shown here is derived from an EMBL/GenBank/DDBJ whole genome shotgun (WGS) entry which is preliminary data.</text>
</comment>
<proteinExistence type="predicted"/>
<dbReference type="EMBL" id="QKUF01000011">
    <property type="protein sequence ID" value="PZW27995.1"/>
    <property type="molecule type" value="Genomic_DNA"/>
</dbReference>
<sequence length="1478" mass="168616">MGIQNFLDLLQNKKRAQHRKQLATIQAEPNPITRLSLLRSACQDIQQAPEDYLDFGLRYLESFFYPALIPLLTGDDLLSIDKACRLLTQHSGKKGLNVAPLGFQLVELYEKHGSLKQAHDLLAFLYSNPASTQEQKAQSIRMLAQKGAFDKQYISLYVNYLQQVASPTADMLILTQLEGACRADFSTETEQLQRIYAIANALVTASAASSPGLLVTLHSPLQQTLERTQGLYQLRISRELKQALEHFKQAYALDSTDKQSLLGLIITQIQLKQYKDAQNWLQEPRHRPYLQQDEAFRALNDLCLLSDWLQKPLPGPPPCTIAQFEQFRHHPLQPYVENALNAALGRLYLLQGDAHKAFELLFPLVTRRGEQIYYAAWAAMLIGNPQAMVECYTQNVNTNRRWPVALLLLDTDAALAEQQHIQVKQKPKEQIESRISKVIVSRLELIKKTSDITGLLQKDLYTLEERLELYRAKLAEVAHEGNIALFEELVQHPIIQHLPHACQLFWRGLLALRKHDTEQGIRDLHEAAITFQYHRAALFLAVYYVKQHRFKEARPYITQARKIQHDYTTNLLSAYIEARTGSLDTALRQSETLTRYQRADAFYLHGLFSLYRAAQNGTPRQLIEHYRTQAAISWQRALALDPHSTNLPALEKCASFLVYPAKRARDYRQLWELAHELKPPQPWISWHAAVFLLWYGTVQEIAEATLELPALLKITQLEEEPALRIAQTVAARITDGADARQADTLYTLLTQFAGQNPSIQSHSFYSASFCATFLPRYLTANKQRKQALLDEVLRLKKRQTQGNDWLLSLLLAFVLSQHERKGDAISLLNEISSGDSWLDTVCHYLASLLTDPASSAIPESIQHPNTEIQRAFLNTLRVQVGLAQGATEPLYTALRDPERWQELDSETIIAHLPAFSQQAQQPAFVSDIVTRLAQQPLRDEDKAQLARIATALGETSVAVSLWEQVLKANKQEAWQQEYIRLQSFLAVQAYNNGAFLEAAASLRKAGQQISDRKSRAYQQLQEHARSLELQGTTIHLLRFLFPALDIPVDTIGRYNYIAQIIGQSPILYAALFYKRKQQIEQEWQDVLSKYSGEIPFMHTLGILYRESALAQQAKGTTDEQAWTISTALWVLLLCSDSFWSHFAHRSSSAEPAQIEQVRTNMLQSILTHHSTISKKAFSAGDHQQAAAHLRCLTLCLKGKQALLQELKRYHITYAIEVNESRMHQASAQAEDLFESWVASLVAEAEREAENAEAIKKLPEGIRKNYQPALKILHDFLALEIPSKRVLLNALNWYNQWSYDLHLLHGEKVMYDKLQEAKPIADQLHVLCDKKAIYTRENQILATFYNYYGFTHDDPQKAITYLEESIAWCPNYIGTEELLQSARQVVLAQLDQKVTALIKTYHFTEALQEIQDAEPYIQNPKEINILRGIVYAAKAYWCGLRGLRSEAQTNINTALQYAPDEEAIQEMKQTIERLIRYAR</sequence>
<dbReference type="Gene3D" id="1.25.40.10">
    <property type="entry name" value="Tetratricopeptide repeat domain"/>
    <property type="match status" value="2"/>
</dbReference>
<dbReference type="SUPFAM" id="SSF48452">
    <property type="entry name" value="TPR-like"/>
    <property type="match status" value="1"/>
</dbReference>
<keyword evidence="2" id="KW-1185">Reference proteome</keyword>
<evidence type="ECO:0000313" key="1">
    <source>
        <dbReference type="EMBL" id="PZW27995.1"/>
    </source>
</evidence>
<dbReference type="OrthoDB" id="3894343at2"/>
<accession>A0A326UDZ1</accession>
<dbReference type="InterPro" id="IPR011990">
    <property type="entry name" value="TPR-like_helical_dom_sf"/>
</dbReference>
<reference evidence="1 2" key="1">
    <citation type="submission" date="2018-06" db="EMBL/GenBank/DDBJ databases">
        <title>Genomic Encyclopedia of Archaeal and Bacterial Type Strains, Phase II (KMG-II): from individual species to whole genera.</title>
        <authorList>
            <person name="Goeker M."/>
        </authorList>
    </citation>
    <scope>NUCLEOTIDE SEQUENCE [LARGE SCALE GENOMIC DNA]</scope>
    <source>
        <strain evidence="1 2">ATCC BAA-1881</strain>
    </source>
</reference>
<dbReference type="Pfam" id="PF14559">
    <property type="entry name" value="TPR_19"/>
    <property type="match status" value="1"/>
</dbReference>
<gene>
    <name evidence="1" type="ORF">EI42_03373</name>
</gene>
<name>A0A326UDZ1_THEHA</name>